<keyword evidence="3" id="KW-0808">Transferase</keyword>
<feature type="chain" id="PRO_5045564700" evidence="2">
    <location>
        <begin position="36"/>
        <end position="583"/>
    </location>
</feature>
<dbReference type="RefSeq" id="WP_272094614.1">
    <property type="nucleotide sequence ID" value="NZ_JAQNDK010000001.1"/>
</dbReference>
<dbReference type="InterPro" id="IPR014867">
    <property type="entry name" value="Spore_coat_CotH_CotH2/3/7"/>
</dbReference>
<evidence type="ECO:0000313" key="4">
    <source>
        <dbReference type="Proteomes" id="UP001217485"/>
    </source>
</evidence>
<accession>A0ABT5BUP6</accession>
<keyword evidence="2" id="KW-0732">Signal</keyword>
<evidence type="ECO:0000256" key="2">
    <source>
        <dbReference type="SAM" id="SignalP"/>
    </source>
</evidence>
<sequence>MSNQLPSSSSARSWSSRTRAISLLALLALPSVVVAAGCADKPDNIYNYYYTNGEGGAGGAGGAVGVGGAGGAGGAPQEYPGAPVVDTEVAEHELDLFGTIGNRYWFAVSEEQLELMNEGLGGIGGPIKRDMFGDIYSPTGEDATFVDHLWVTTAGAKGKTADYGKVQVGIAGQSTQRPWTKRTIPNLNVDADEFVEKQRLGGFEHVRFNNGQVGSIFRERLTLDLYARLDYPAPLTNYAWLSSNVWGEEVSIPYIVVERYKKAFCTRLEGKFGGGCANIWEFAGDFAGNIPGGGGIPLPVDVVPFGGSAFDEPENCQLKECDNTRAKELEEAIAETPPGEGFKAALAGWIDWPAFHRFQCLSWVLATGDDALHNSNNVVLVERADGLFQYLPYSVDISLGQSWYPVVPLAGMNTLARGCQSEPGCWADTIAACEQVIEEFTALDPNAVLKGIYEQLSDEGMLRPGDEQRYKELDAWLTQQIEVLPVELERNREQPQLCMPPQIDCGGYCGFPQDCGICVPPLVDCGGYCAYPKECGGGVGAGVGAGGGETPVGAGGGAGGGEAPVGAGGGDGGAGGAGGKAAD</sequence>
<reference evidence="3 4" key="1">
    <citation type="submission" date="2023-01" db="EMBL/GenBank/DDBJ databases">
        <title>Minimal conservation of predation-associated metabolite biosynthetic gene clusters underscores biosynthetic potential of Myxococcota including descriptions for ten novel species: Archangium lansinium sp. nov., Myxococcus landrumus sp. nov., Nannocystis bai.</title>
        <authorList>
            <person name="Ahearne A."/>
            <person name="Stevens C."/>
            <person name="Dowd S."/>
        </authorList>
    </citation>
    <scope>NUCLEOTIDE SEQUENCE [LARGE SCALE GENOMIC DNA]</scope>
    <source>
        <strain evidence="3 4">WIWO2</strain>
    </source>
</reference>
<keyword evidence="3" id="KW-0418">Kinase</keyword>
<feature type="region of interest" description="Disordered" evidence="1">
    <location>
        <begin position="548"/>
        <end position="583"/>
    </location>
</feature>
<proteinExistence type="predicted"/>
<name>A0ABT5BUP6_9BACT</name>
<evidence type="ECO:0000313" key="3">
    <source>
        <dbReference type="EMBL" id="MDC0677866.1"/>
    </source>
</evidence>
<dbReference type="Proteomes" id="UP001217485">
    <property type="component" value="Unassembled WGS sequence"/>
</dbReference>
<feature type="signal peptide" evidence="2">
    <location>
        <begin position="1"/>
        <end position="35"/>
    </location>
</feature>
<dbReference type="EMBL" id="JAQNDK010000001">
    <property type="protein sequence ID" value="MDC0677866.1"/>
    <property type="molecule type" value="Genomic_DNA"/>
</dbReference>
<comment type="caution">
    <text evidence="3">The sequence shown here is derived from an EMBL/GenBank/DDBJ whole genome shotgun (WGS) entry which is preliminary data.</text>
</comment>
<dbReference type="Pfam" id="PF08757">
    <property type="entry name" value="CotH"/>
    <property type="match status" value="1"/>
</dbReference>
<organism evidence="3 4">
    <name type="scientific">Sorangium atrum</name>
    <dbReference type="NCBI Taxonomy" id="2995308"/>
    <lineage>
        <taxon>Bacteria</taxon>
        <taxon>Pseudomonadati</taxon>
        <taxon>Myxococcota</taxon>
        <taxon>Polyangia</taxon>
        <taxon>Polyangiales</taxon>
        <taxon>Polyangiaceae</taxon>
        <taxon>Sorangium</taxon>
    </lineage>
</organism>
<dbReference type="GO" id="GO:0016301">
    <property type="term" value="F:kinase activity"/>
    <property type="evidence" value="ECO:0007669"/>
    <property type="project" value="UniProtKB-KW"/>
</dbReference>
<evidence type="ECO:0000256" key="1">
    <source>
        <dbReference type="SAM" id="MobiDB-lite"/>
    </source>
</evidence>
<gene>
    <name evidence="3" type="ORF">POL72_09005</name>
</gene>
<keyword evidence="4" id="KW-1185">Reference proteome</keyword>
<protein>
    <submittedName>
        <fullName evidence="3">CotH kinase family protein</fullName>
    </submittedName>
</protein>